<evidence type="ECO:0000256" key="1">
    <source>
        <dbReference type="SAM" id="MobiDB-lite"/>
    </source>
</evidence>
<feature type="compositionally biased region" description="Basic and acidic residues" evidence="1">
    <location>
        <begin position="97"/>
        <end position="106"/>
    </location>
</feature>
<name>A0ABM0JEL5_APLCA</name>
<keyword evidence="2" id="KW-1185">Reference proteome</keyword>
<reference evidence="3" key="1">
    <citation type="submission" date="2025-08" db="UniProtKB">
        <authorList>
            <consortium name="RefSeq"/>
        </authorList>
    </citation>
    <scope>IDENTIFICATION</scope>
</reference>
<gene>
    <name evidence="3" type="primary">LOC101863722</name>
</gene>
<feature type="region of interest" description="Disordered" evidence="1">
    <location>
        <begin position="73"/>
        <end position="106"/>
    </location>
</feature>
<dbReference type="Proteomes" id="UP000694888">
    <property type="component" value="Unplaced"/>
</dbReference>
<dbReference type="RefSeq" id="XP_005091958.1">
    <property type="nucleotide sequence ID" value="XM_005091901.1"/>
</dbReference>
<evidence type="ECO:0000313" key="3">
    <source>
        <dbReference type="RefSeq" id="XP_005091958.1"/>
    </source>
</evidence>
<proteinExistence type="predicted"/>
<organism evidence="2 3">
    <name type="scientific">Aplysia californica</name>
    <name type="common">California sea hare</name>
    <dbReference type="NCBI Taxonomy" id="6500"/>
    <lineage>
        <taxon>Eukaryota</taxon>
        <taxon>Metazoa</taxon>
        <taxon>Spiralia</taxon>
        <taxon>Lophotrochozoa</taxon>
        <taxon>Mollusca</taxon>
        <taxon>Gastropoda</taxon>
        <taxon>Heterobranchia</taxon>
        <taxon>Euthyneura</taxon>
        <taxon>Tectipleura</taxon>
        <taxon>Aplysiida</taxon>
        <taxon>Aplysioidea</taxon>
        <taxon>Aplysiidae</taxon>
        <taxon>Aplysia</taxon>
    </lineage>
</organism>
<sequence>MSQRKKPVFGRRVRKRRGREVLPPPDPADLAKGQIVTDVRNSDDMIQAVRDRMCLWPTGDELICLLTMVQSEQSSESWRDTVQPPPAPPPEETPEEIPDKKFGRRK</sequence>
<feature type="compositionally biased region" description="Basic residues" evidence="1">
    <location>
        <begin position="1"/>
        <end position="18"/>
    </location>
</feature>
<accession>A0ABM0JEL5</accession>
<dbReference type="GeneID" id="101863722"/>
<evidence type="ECO:0000313" key="2">
    <source>
        <dbReference type="Proteomes" id="UP000694888"/>
    </source>
</evidence>
<protein>
    <submittedName>
        <fullName evidence="3">Uncharacterized protein LOC101863722</fullName>
    </submittedName>
</protein>
<feature type="region of interest" description="Disordered" evidence="1">
    <location>
        <begin position="1"/>
        <end position="31"/>
    </location>
</feature>